<accession>A0AAI9UEC8</accession>
<protein>
    <submittedName>
        <fullName evidence="2">Uncharacterized protein</fullName>
    </submittedName>
</protein>
<gene>
    <name evidence="2" type="ORF">CMEL01_03680</name>
</gene>
<keyword evidence="3" id="KW-1185">Reference proteome</keyword>
<evidence type="ECO:0000313" key="2">
    <source>
        <dbReference type="EMBL" id="KAK1454920.1"/>
    </source>
</evidence>
<dbReference type="EMBL" id="MLGG01000024">
    <property type="protein sequence ID" value="KAK1454920.1"/>
    <property type="molecule type" value="Genomic_DNA"/>
</dbReference>
<organism evidence="2 3">
    <name type="scientific">Colletotrichum melonis</name>
    <dbReference type="NCBI Taxonomy" id="1209925"/>
    <lineage>
        <taxon>Eukaryota</taxon>
        <taxon>Fungi</taxon>
        <taxon>Dikarya</taxon>
        <taxon>Ascomycota</taxon>
        <taxon>Pezizomycotina</taxon>
        <taxon>Sordariomycetes</taxon>
        <taxon>Hypocreomycetidae</taxon>
        <taxon>Glomerellales</taxon>
        <taxon>Glomerellaceae</taxon>
        <taxon>Colletotrichum</taxon>
        <taxon>Colletotrichum acutatum species complex</taxon>
    </lineage>
</organism>
<sequence>MLYSDAHEVSPDLIVLQLTAKAGLVQEANYPSPGKYDNYFNAIRSDATLNLALLCPINWFPSQKIIWRRRLSVNRTDNMGEVRRQSSNVTGTTRSNSGGRYYPKRDGFVPRNKRIASRGNRTPGSPTLLDGNGEFYH</sequence>
<evidence type="ECO:0000256" key="1">
    <source>
        <dbReference type="SAM" id="MobiDB-lite"/>
    </source>
</evidence>
<feature type="compositionally biased region" description="Polar residues" evidence="1">
    <location>
        <begin position="85"/>
        <end position="98"/>
    </location>
</feature>
<comment type="caution">
    <text evidence="2">The sequence shown here is derived from an EMBL/GenBank/DDBJ whole genome shotgun (WGS) entry which is preliminary data.</text>
</comment>
<evidence type="ECO:0000313" key="3">
    <source>
        <dbReference type="Proteomes" id="UP001239795"/>
    </source>
</evidence>
<feature type="region of interest" description="Disordered" evidence="1">
    <location>
        <begin position="82"/>
        <end position="137"/>
    </location>
</feature>
<reference evidence="2 3" key="1">
    <citation type="submission" date="2016-10" db="EMBL/GenBank/DDBJ databases">
        <title>The genome sequence of Colletotrichum fioriniae PJ7.</title>
        <authorList>
            <person name="Baroncelli R."/>
        </authorList>
    </citation>
    <scope>NUCLEOTIDE SEQUENCE [LARGE SCALE GENOMIC DNA]</scope>
    <source>
        <strain evidence="2">Col 31</strain>
    </source>
</reference>
<dbReference type="Proteomes" id="UP001239795">
    <property type="component" value="Unassembled WGS sequence"/>
</dbReference>
<dbReference type="AlphaFoldDB" id="A0AAI9UEC8"/>
<name>A0AAI9UEC8_9PEZI</name>
<proteinExistence type="predicted"/>